<name>A0AAJ1WF75_9BACI</name>
<dbReference type="RefSeq" id="WP_307255606.1">
    <property type="nucleotide sequence ID" value="NZ_JAUSUC010000001.1"/>
</dbReference>
<feature type="domain" description="LXG" evidence="2">
    <location>
        <begin position="1"/>
        <end position="235"/>
    </location>
</feature>
<sequence>MKVLEVSSLQEGIDQIIQRIESSFGQISAIQRAVRDFYQLDEALKGEGGKAIRHFYNECHQPFLIFLAQSLVDYQMALEKLKEAVKTFEPNHSGLIRETFLEQNVEDGLCHVKEKTEELTDEANRIIQSVEDIVSLQKIDDSEVMNNIQLGRKYAETTVEELHILDTYGVSLLKKTEENIQTMGTYLSELESKFQSGGLTIENYRVEAIQDIAFHQTIMDSIYNRKPKKTEEINAKTIENMPLSEIEKAKEAILDDLSEDGKATISIAFQKLKDGELDRQEYVGILRGIQKFEVELDKLKKKEASIEKKDHFLISALKTTGRTMKGAAIGVKDVAVDTVEGAYQMVRHPIQTGESVAQMIRNPKDTWEYMAGAITESYNRDMVNGDAESRAHWVTYALGTIIGTKGAGSAAKTGTTVTKVAKEGAKKVANEAAKVKIPNLFPYGPQYQLAPGGNIPYNVVDGLRLRDQLVMFAREITERTTKGTGETVKKIGDINDPIRTYRGADLGKLEAKYTADPRLTVEMPYVGKGEKNTNAEGWLRDKDFYWKEMLEKYPEAFNRSNRQKIELGFAPINNPTFRKHFPQYDLKELYNDTLIHHHIGGGGQAVAVPSKLHPGLGGIHNAEKSAGVWGNDQKYAELLEKFLEK</sequence>
<comment type="similarity">
    <text evidence="1">In the N-terminal section; belongs to the LXG family.</text>
</comment>
<accession>A0AAJ1WF75</accession>
<evidence type="ECO:0000313" key="3">
    <source>
        <dbReference type="EMBL" id="MDQ0213617.1"/>
    </source>
</evidence>
<reference evidence="3" key="1">
    <citation type="submission" date="2023-07" db="EMBL/GenBank/DDBJ databases">
        <title>Genomic Encyclopedia of Type Strains, Phase IV (KMG-IV): sequencing the most valuable type-strain genomes for metagenomic binning, comparative biology and taxonomic classification.</title>
        <authorList>
            <person name="Goeker M."/>
        </authorList>
    </citation>
    <scope>NUCLEOTIDE SEQUENCE</scope>
    <source>
        <strain evidence="3">DSM 23947</strain>
    </source>
</reference>
<comment type="caution">
    <text evidence="3">The sequence shown here is derived from an EMBL/GenBank/DDBJ whole genome shotgun (WGS) entry which is preliminary data.</text>
</comment>
<dbReference type="PANTHER" id="PTHR34976:SF2">
    <property type="entry name" value="TYPE VII SECRETION SYSTEM PROTEIN ESSD"/>
    <property type="match status" value="1"/>
</dbReference>
<dbReference type="InterPro" id="IPR051768">
    <property type="entry name" value="Bact_secretion_toxin"/>
</dbReference>
<evidence type="ECO:0000313" key="4">
    <source>
        <dbReference type="Proteomes" id="UP001237207"/>
    </source>
</evidence>
<dbReference type="InterPro" id="IPR028915">
    <property type="entry name" value="Tox-HNH-HHH_dom"/>
</dbReference>
<organism evidence="3 4">
    <name type="scientific">Oikeobacillus pervagus</name>
    <dbReference type="NCBI Taxonomy" id="1325931"/>
    <lineage>
        <taxon>Bacteria</taxon>
        <taxon>Bacillati</taxon>
        <taxon>Bacillota</taxon>
        <taxon>Bacilli</taxon>
        <taxon>Bacillales</taxon>
        <taxon>Bacillaceae</taxon>
        <taxon>Oikeobacillus</taxon>
    </lineage>
</organism>
<dbReference type="EMBL" id="JAUSUC010000001">
    <property type="protein sequence ID" value="MDQ0213617.1"/>
    <property type="molecule type" value="Genomic_DNA"/>
</dbReference>
<evidence type="ECO:0000256" key="1">
    <source>
        <dbReference type="ARBA" id="ARBA00034117"/>
    </source>
</evidence>
<dbReference type="PANTHER" id="PTHR34976">
    <property type="entry name" value="RIBONUCLEASE YQCG-RELATED"/>
    <property type="match status" value="1"/>
</dbReference>
<dbReference type="Proteomes" id="UP001237207">
    <property type="component" value="Unassembled WGS sequence"/>
</dbReference>
<keyword evidence="4" id="KW-1185">Reference proteome</keyword>
<evidence type="ECO:0000259" key="2">
    <source>
        <dbReference type="PROSITE" id="PS51756"/>
    </source>
</evidence>
<dbReference type="AlphaFoldDB" id="A0AAJ1WF75"/>
<gene>
    <name evidence="3" type="ORF">J2S13_000011</name>
</gene>
<protein>
    <submittedName>
        <fullName evidence="3">Ribonuclease toxin of YeeF-YezG toxin-antitoxin module</fullName>
    </submittedName>
</protein>
<dbReference type="Pfam" id="PF15637">
    <property type="entry name" value="Tox-HNH-HHH"/>
    <property type="match status" value="1"/>
</dbReference>
<dbReference type="PROSITE" id="PS51756">
    <property type="entry name" value="LXG"/>
    <property type="match status" value="1"/>
</dbReference>
<dbReference type="InterPro" id="IPR006829">
    <property type="entry name" value="LXG_dom"/>
</dbReference>
<proteinExistence type="inferred from homology"/>
<dbReference type="Pfam" id="PF04740">
    <property type="entry name" value="LXG"/>
    <property type="match status" value="1"/>
</dbReference>